<dbReference type="AlphaFoldDB" id="A0A2Z7C252"/>
<keyword evidence="2" id="KW-1185">Reference proteome</keyword>
<reference evidence="1 2" key="1">
    <citation type="journal article" date="2015" name="Proc. Natl. Acad. Sci. U.S.A.">
        <title>The resurrection genome of Boea hygrometrica: A blueprint for survival of dehydration.</title>
        <authorList>
            <person name="Xiao L."/>
            <person name="Yang G."/>
            <person name="Zhang L."/>
            <person name="Yang X."/>
            <person name="Zhao S."/>
            <person name="Ji Z."/>
            <person name="Zhou Q."/>
            <person name="Hu M."/>
            <person name="Wang Y."/>
            <person name="Chen M."/>
            <person name="Xu Y."/>
            <person name="Jin H."/>
            <person name="Xiao X."/>
            <person name="Hu G."/>
            <person name="Bao F."/>
            <person name="Hu Y."/>
            <person name="Wan P."/>
            <person name="Li L."/>
            <person name="Deng X."/>
            <person name="Kuang T."/>
            <person name="Xiang C."/>
            <person name="Zhu J.K."/>
            <person name="Oliver M.J."/>
            <person name="He Y."/>
        </authorList>
    </citation>
    <scope>NUCLEOTIDE SEQUENCE [LARGE SCALE GENOMIC DNA]</scope>
    <source>
        <strain evidence="2">cv. XS01</strain>
    </source>
</reference>
<proteinExistence type="predicted"/>
<dbReference type="EMBL" id="KV001781">
    <property type="protein sequence ID" value="KZV38617.1"/>
    <property type="molecule type" value="Genomic_DNA"/>
</dbReference>
<gene>
    <name evidence="1" type="ORF">F511_01169</name>
</gene>
<name>A0A2Z7C252_9LAMI</name>
<evidence type="ECO:0000313" key="2">
    <source>
        <dbReference type="Proteomes" id="UP000250235"/>
    </source>
</evidence>
<dbReference type="OrthoDB" id="5819653at2759"/>
<accession>A0A2Z7C252</accession>
<dbReference type="Proteomes" id="UP000250235">
    <property type="component" value="Unassembled WGS sequence"/>
</dbReference>
<protein>
    <submittedName>
        <fullName evidence="1">Uncharacterized protein</fullName>
    </submittedName>
</protein>
<organism evidence="1 2">
    <name type="scientific">Dorcoceras hygrometricum</name>
    <dbReference type="NCBI Taxonomy" id="472368"/>
    <lineage>
        <taxon>Eukaryota</taxon>
        <taxon>Viridiplantae</taxon>
        <taxon>Streptophyta</taxon>
        <taxon>Embryophyta</taxon>
        <taxon>Tracheophyta</taxon>
        <taxon>Spermatophyta</taxon>
        <taxon>Magnoliopsida</taxon>
        <taxon>eudicotyledons</taxon>
        <taxon>Gunneridae</taxon>
        <taxon>Pentapetalae</taxon>
        <taxon>asterids</taxon>
        <taxon>lamiids</taxon>
        <taxon>Lamiales</taxon>
        <taxon>Gesneriaceae</taxon>
        <taxon>Didymocarpoideae</taxon>
        <taxon>Trichosporeae</taxon>
        <taxon>Loxocarpinae</taxon>
        <taxon>Dorcoceras</taxon>
    </lineage>
</organism>
<evidence type="ECO:0000313" key="1">
    <source>
        <dbReference type="EMBL" id="KZV38617.1"/>
    </source>
</evidence>
<sequence>MERDFDNLVHGTLSVGESSRRFSSILVYVPHVSGRERAKRNKFLEGLNEELYSLVLESLPASYAEAVDRAIDIEEGLQNRRSRVRPQVVQGNCPMVSRVQPSQSV</sequence>